<dbReference type="GO" id="GO:0016787">
    <property type="term" value="F:hydrolase activity"/>
    <property type="evidence" value="ECO:0007669"/>
    <property type="project" value="UniProtKB-KW"/>
</dbReference>
<dbReference type="Gene3D" id="3.40.50.1820">
    <property type="entry name" value="alpha/beta hydrolase"/>
    <property type="match status" value="1"/>
</dbReference>
<sequence>MNAVQQEFHPDLARPARVLPRGLVGPRSLRVVRFVQNTMARLQRGGDVEVRSLPSGGGVRIFRPDGSAGNAPVLVWVHGGGYVIGRAQQDDARCRHFSRELGAVVVSVDYRLAPEDPFPAALDDCHEALSLARELDGVDSSRIVIGGASAGGGLAAQLALRIRDLGEPTPLLQLLVYPMLDDRTGADGPSAMETSLRIWNSRSNRFGWQSYLGDATPEVVAPARRDDLDDLAPAWIGVGSLDLFHDEDLAYAERLRDVGVDCDVEVIPGAYHAFDLLLTSAPVSKEFVRMQVDAVRKAFEAN</sequence>
<comment type="caution">
    <text evidence="3">The sequence shown here is derived from an EMBL/GenBank/DDBJ whole genome shotgun (WGS) entry which is preliminary data.</text>
</comment>
<keyword evidence="4" id="KW-1185">Reference proteome</keyword>
<dbReference type="Proteomes" id="UP001335729">
    <property type="component" value="Unassembled WGS sequence"/>
</dbReference>
<feature type="domain" description="Alpha/beta hydrolase fold-3" evidence="2">
    <location>
        <begin position="74"/>
        <end position="274"/>
    </location>
</feature>
<evidence type="ECO:0000313" key="3">
    <source>
        <dbReference type="EMBL" id="MEE4022305.1"/>
    </source>
</evidence>
<dbReference type="PANTHER" id="PTHR48081">
    <property type="entry name" value="AB HYDROLASE SUPERFAMILY PROTEIN C4A8.06C"/>
    <property type="match status" value="1"/>
</dbReference>
<dbReference type="PANTHER" id="PTHR48081:SF8">
    <property type="entry name" value="ALPHA_BETA HYDROLASE FOLD-3 DOMAIN-CONTAINING PROTEIN-RELATED"/>
    <property type="match status" value="1"/>
</dbReference>
<proteinExistence type="predicted"/>
<evidence type="ECO:0000256" key="1">
    <source>
        <dbReference type="ARBA" id="ARBA00022801"/>
    </source>
</evidence>
<evidence type="ECO:0000313" key="4">
    <source>
        <dbReference type="Proteomes" id="UP001335729"/>
    </source>
</evidence>
<keyword evidence="1 3" id="KW-0378">Hydrolase</keyword>
<dbReference type="Pfam" id="PF07859">
    <property type="entry name" value="Abhydrolase_3"/>
    <property type="match status" value="1"/>
</dbReference>
<organism evidence="3 4">
    <name type="scientific">Gordonia prachuapensis</name>
    <dbReference type="NCBI Taxonomy" id="3115651"/>
    <lineage>
        <taxon>Bacteria</taxon>
        <taxon>Bacillati</taxon>
        <taxon>Actinomycetota</taxon>
        <taxon>Actinomycetes</taxon>
        <taxon>Mycobacteriales</taxon>
        <taxon>Gordoniaceae</taxon>
        <taxon>Gordonia</taxon>
    </lineage>
</organism>
<accession>A0ABU7MPP5</accession>
<dbReference type="InterPro" id="IPR013094">
    <property type="entry name" value="AB_hydrolase_3"/>
</dbReference>
<name>A0ABU7MPP5_9ACTN</name>
<gene>
    <name evidence="3" type="ORF">V1Y59_04365</name>
</gene>
<protein>
    <submittedName>
        <fullName evidence="3">Alpha/beta hydrolase</fullName>
    </submittedName>
</protein>
<dbReference type="EMBL" id="JAZDUE010000003">
    <property type="protein sequence ID" value="MEE4022305.1"/>
    <property type="molecule type" value="Genomic_DNA"/>
</dbReference>
<dbReference type="InterPro" id="IPR029058">
    <property type="entry name" value="AB_hydrolase_fold"/>
</dbReference>
<reference evidence="3 4" key="1">
    <citation type="submission" date="2024-01" db="EMBL/GenBank/DDBJ databases">
        <title>Draft genome sequence of Gordonia sp. PKS22-38.</title>
        <authorList>
            <person name="Suphannarot A."/>
            <person name="Mingma R."/>
        </authorList>
    </citation>
    <scope>NUCLEOTIDE SEQUENCE [LARGE SCALE GENOMIC DNA]</scope>
    <source>
        <strain evidence="3 4">PKS22-38</strain>
    </source>
</reference>
<dbReference type="InterPro" id="IPR050300">
    <property type="entry name" value="GDXG_lipolytic_enzyme"/>
</dbReference>
<dbReference type="SUPFAM" id="SSF53474">
    <property type="entry name" value="alpha/beta-Hydrolases"/>
    <property type="match status" value="1"/>
</dbReference>
<evidence type="ECO:0000259" key="2">
    <source>
        <dbReference type="Pfam" id="PF07859"/>
    </source>
</evidence>
<dbReference type="RefSeq" id="WP_330503627.1">
    <property type="nucleotide sequence ID" value="NZ_JAZDUE010000003.1"/>
</dbReference>